<keyword evidence="4" id="KW-0378">Hydrolase</keyword>
<dbReference type="GO" id="GO:0004252">
    <property type="term" value="F:serine-type endopeptidase activity"/>
    <property type="evidence" value="ECO:0007669"/>
    <property type="project" value="InterPro"/>
</dbReference>
<dbReference type="GO" id="GO:0006465">
    <property type="term" value="P:signal peptide processing"/>
    <property type="evidence" value="ECO:0007669"/>
    <property type="project" value="InterPro"/>
</dbReference>
<dbReference type="CDD" id="cd06530">
    <property type="entry name" value="S26_SPase_I"/>
    <property type="match status" value="1"/>
</dbReference>
<dbReference type="EMBL" id="CAFBPU010000009">
    <property type="protein sequence ID" value="CAB5026544.1"/>
    <property type="molecule type" value="Genomic_DNA"/>
</dbReference>
<dbReference type="GO" id="GO:0016020">
    <property type="term" value="C:membrane"/>
    <property type="evidence" value="ECO:0007669"/>
    <property type="project" value="InterPro"/>
</dbReference>
<dbReference type="SUPFAM" id="SSF51306">
    <property type="entry name" value="LexA/Signal peptidase"/>
    <property type="match status" value="1"/>
</dbReference>
<dbReference type="PANTHER" id="PTHR43390:SF1">
    <property type="entry name" value="CHLOROPLAST PROCESSING PEPTIDASE"/>
    <property type="match status" value="1"/>
</dbReference>
<evidence type="ECO:0000313" key="9">
    <source>
        <dbReference type="EMBL" id="CAB4935151.1"/>
    </source>
</evidence>
<evidence type="ECO:0000259" key="7">
    <source>
        <dbReference type="Pfam" id="PF10502"/>
    </source>
</evidence>
<evidence type="ECO:0000256" key="4">
    <source>
        <dbReference type="ARBA" id="ARBA00022801"/>
    </source>
</evidence>
<evidence type="ECO:0000313" key="8">
    <source>
        <dbReference type="EMBL" id="CAB4851744.1"/>
    </source>
</evidence>
<keyword evidence="6" id="KW-0472">Membrane</keyword>
<evidence type="ECO:0000256" key="3">
    <source>
        <dbReference type="ARBA" id="ARBA00013208"/>
    </source>
</evidence>
<sequence>MTDSTPHSRHAARRGAGKEASIVREVAVIVVVALVLSVLVRSFVAQAFFIPSASMEGTLQVQDRILVSKLSTELSGVHRGEIVVFVDPGGWLPEAVPPTGASGVIRRVLMWVGLLPADTGEDLVKRVIAVAGDHIVCCDARNRIVLNGIPLVESYLKPGDGTEQVRFDVTVPPGRVFVMGDNRGDSEDSRFHLDVAAGSVPVANVVGRVVGVMWPASNWSGAPIPAIFENPALDVAPAARPAVDTGGDTAAPSGEAVP</sequence>
<dbReference type="InterPro" id="IPR019758">
    <property type="entry name" value="Pept_S26A_signal_pept_1_CS"/>
</dbReference>
<evidence type="ECO:0000256" key="2">
    <source>
        <dbReference type="ARBA" id="ARBA00009370"/>
    </source>
</evidence>
<dbReference type="EMBL" id="CAFBIZ010000191">
    <property type="protein sequence ID" value="CAB4851744.1"/>
    <property type="molecule type" value="Genomic_DNA"/>
</dbReference>
<comment type="similarity">
    <text evidence="2">Belongs to the peptidase S26 family.</text>
</comment>
<evidence type="ECO:0000256" key="5">
    <source>
        <dbReference type="SAM" id="MobiDB-lite"/>
    </source>
</evidence>
<organism evidence="8">
    <name type="scientific">freshwater metagenome</name>
    <dbReference type="NCBI Taxonomy" id="449393"/>
    <lineage>
        <taxon>unclassified sequences</taxon>
        <taxon>metagenomes</taxon>
        <taxon>ecological metagenomes</taxon>
    </lineage>
</organism>
<feature type="region of interest" description="Disordered" evidence="5">
    <location>
        <begin position="239"/>
        <end position="258"/>
    </location>
</feature>
<protein>
    <recommendedName>
        <fullName evidence="3">signal peptidase I</fullName>
        <ecNumber evidence="3">3.4.21.89</ecNumber>
    </recommendedName>
</protein>
<keyword evidence="6" id="KW-1133">Transmembrane helix</keyword>
<comment type="catalytic activity">
    <reaction evidence="1">
        <text>Cleavage of hydrophobic, N-terminal signal or leader sequences from secreted and periplasmic proteins.</text>
        <dbReference type="EC" id="3.4.21.89"/>
    </reaction>
</comment>
<accession>A0A6J7C3M2</accession>
<dbReference type="GO" id="GO:0009003">
    <property type="term" value="F:signal peptidase activity"/>
    <property type="evidence" value="ECO:0007669"/>
    <property type="project" value="UniProtKB-EC"/>
</dbReference>
<name>A0A6J7C3M2_9ZZZZ</name>
<evidence type="ECO:0000256" key="1">
    <source>
        <dbReference type="ARBA" id="ARBA00000677"/>
    </source>
</evidence>
<dbReference type="EC" id="3.4.21.89" evidence="3"/>
<reference evidence="8" key="1">
    <citation type="submission" date="2020-05" db="EMBL/GenBank/DDBJ databases">
        <authorList>
            <person name="Chiriac C."/>
            <person name="Salcher M."/>
            <person name="Ghai R."/>
            <person name="Kavagutti S V."/>
        </authorList>
    </citation>
    <scope>NUCLEOTIDE SEQUENCE</scope>
</reference>
<evidence type="ECO:0000313" key="10">
    <source>
        <dbReference type="EMBL" id="CAB5026544.1"/>
    </source>
</evidence>
<feature type="transmembrane region" description="Helical" evidence="6">
    <location>
        <begin position="21"/>
        <end position="44"/>
    </location>
</feature>
<keyword evidence="6" id="KW-0812">Transmembrane</keyword>
<proteinExistence type="inferred from homology"/>
<dbReference type="PANTHER" id="PTHR43390">
    <property type="entry name" value="SIGNAL PEPTIDASE I"/>
    <property type="match status" value="1"/>
</dbReference>
<dbReference type="PRINTS" id="PR00727">
    <property type="entry name" value="LEADERPTASE"/>
</dbReference>
<dbReference type="InterPro" id="IPR036286">
    <property type="entry name" value="LexA/Signal_pep-like_sf"/>
</dbReference>
<dbReference type="NCBIfam" id="TIGR02227">
    <property type="entry name" value="sigpep_I_bact"/>
    <property type="match status" value="1"/>
</dbReference>
<evidence type="ECO:0000256" key="6">
    <source>
        <dbReference type="SAM" id="Phobius"/>
    </source>
</evidence>
<gene>
    <name evidence="8" type="ORF">UFOPK3268_01343</name>
    <name evidence="9" type="ORF">UFOPK3752_00686</name>
    <name evidence="10" type="ORF">UFOPK4150_00585</name>
</gene>
<dbReference type="EMBL" id="CAFBND010000019">
    <property type="protein sequence ID" value="CAB4935151.1"/>
    <property type="molecule type" value="Genomic_DNA"/>
</dbReference>
<dbReference type="Gene3D" id="2.10.109.10">
    <property type="entry name" value="Umud Fragment, subunit A"/>
    <property type="match status" value="1"/>
</dbReference>
<dbReference type="AlphaFoldDB" id="A0A6J7C3M2"/>
<dbReference type="Pfam" id="PF10502">
    <property type="entry name" value="Peptidase_S26"/>
    <property type="match status" value="1"/>
</dbReference>
<dbReference type="InterPro" id="IPR000223">
    <property type="entry name" value="Pept_S26A_signal_pept_1"/>
</dbReference>
<dbReference type="InterPro" id="IPR019533">
    <property type="entry name" value="Peptidase_S26"/>
</dbReference>
<feature type="domain" description="Peptidase S26" evidence="7">
    <location>
        <begin position="24"/>
        <end position="214"/>
    </location>
</feature>
<dbReference type="PROSITE" id="PS00761">
    <property type="entry name" value="SPASE_I_3"/>
    <property type="match status" value="1"/>
</dbReference>